<feature type="transmembrane region" description="Helical" evidence="2">
    <location>
        <begin position="228"/>
        <end position="249"/>
    </location>
</feature>
<dbReference type="PANTHER" id="PTHR28241">
    <property type="entry name" value="MITOCHONDRIAL IMPORT PROTEIN 1"/>
    <property type="match status" value="1"/>
</dbReference>
<feature type="compositionally biased region" description="Low complexity" evidence="1">
    <location>
        <begin position="174"/>
        <end position="187"/>
    </location>
</feature>
<keyword evidence="2" id="KW-0472">Membrane</keyword>
<protein>
    <submittedName>
        <fullName evidence="3">Uncharacterized protein</fullName>
    </submittedName>
</protein>
<proteinExistence type="predicted"/>
<dbReference type="HOGENOM" id="CLU_078285_0_0_1"/>
<dbReference type="EMBL" id="KL198011">
    <property type="protein sequence ID" value="KDQ24672.1"/>
    <property type="molecule type" value="Genomic_DNA"/>
</dbReference>
<dbReference type="InterPro" id="IPR013262">
    <property type="entry name" value="OMP_MIM1/TOM13_mt"/>
</dbReference>
<evidence type="ECO:0000256" key="2">
    <source>
        <dbReference type="SAM" id="Phobius"/>
    </source>
</evidence>
<dbReference type="GO" id="GO:0045040">
    <property type="term" value="P:protein insertion into mitochondrial outer membrane"/>
    <property type="evidence" value="ECO:0007669"/>
    <property type="project" value="TreeGrafter"/>
</dbReference>
<dbReference type="VEuPathDB" id="FungiDB:PLEOSDRAFT_1097803"/>
<reference evidence="4" key="1">
    <citation type="journal article" date="2014" name="Proc. Natl. Acad. Sci. U.S.A.">
        <title>Extensive sampling of basidiomycete genomes demonstrates inadequacy of the white-rot/brown-rot paradigm for wood decay fungi.</title>
        <authorList>
            <person name="Riley R."/>
            <person name="Salamov A.A."/>
            <person name="Brown D.W."/>
            <person name="Nagy L.G."/>
            <person name="Floudas D."/>
            <person name="Held B.W."/>
            <person name="Levasseur A."/>
            <person name="Lombard V."/>
            <person name="Morin E."/>
            <person name="Otillar R."/>
            <person name="Lindquist E.A."/>
            <person name="Sun H."/>
            <person name="LaButti K.M."/>
            <person name="Schmutz J."/>
            <person name="Jabbour D."/>
            <person name="Luo H."/>
            <person name="Baker S.E."/>
            <person name="Pisabarro A.G."/>
            <person name="Walton J.D."/>
            <person name="Blanchette R.A."/>
            <person name="Henrissat B."/>
            <person name="Martin F."/>
            <person name="Cullen D."/>
            <person name="Hibbett D.S."/>
            <person name="Grigoriev I.V."/>
        </authorList>
    </citation>
    <scope>NUCLEOTIDE SEQUENCE [LARGE SCALE GENOMIC DNA]</scope>
    <source>
        <strain evidence="4">PC15</strain>
    </source>
</reference>
<dbReference type="PANTHER" id="PTHR28241:SF1">
    <property type="entry name" value="MITOCHONDRIAL IMPORT PROTEIN 1"/>
    <property type="match status" value="1"/>
</dbReference>
<dbReference type="GO" id="GO:0070096">
    <property type="term" value="P:mitochondrial outer membrane translocase complex assembly"/>
    <property type="evidence" value="ECO:0007669"/>
    <property type="project" value="TreeGrafter"/>
</dbReference>
<feature type="compositionally biased region" description="Low complexity" evidence="1">
    <location>
        <begin position="145"/>
        <end position="159"/>
    </location>
</feature>
<organism evidence="3 4">
    <name type="scientific">Pleurotus ostreatus (strain PC15)</name>
    <name type="common">Oyster mushroom</name>
    <dbReference type="NCBI Taxonomy" id="1137138"/>
    <lineage>
        <taxon>Eukaryota</taxon>
        <taxon>Fungi</taxon>
        <taxon>Dikarya</taxon>
        <taxon>Basidiomycota</taxon>
        <taxon>Agaricomycotina</taxon>
        <taxon>Agaricomycetes</taxon>
        <taxon>Agaricomycetidae</taxon>
        <taxon>Agaricales</taxon>
        <taxon>Pleurotineae</taxon>
        <taxon>Pleurotaceae</taxon>
        <taxon>Pleurotus</taxon>
    </lineage>
</organism>
<gene>
    <name evidence="3" type="ORF">PLEOSDRAFT_1097803</name>
</gene>
<dbReference type="OrthoDB" id="5529571at2759"/>
<evidence type="ECO:0000256" key="1">
    <source>
        <dbReference type="SAM" id="MobiDB-lite"/>
    </source>
</evidence>
<sequence>MDAHGGIEEDDQKLLQSALSDAFNVPPLATERVESAPAPQPKVATEEPPADTSSSSSDNDAWKHEYESQVETWREQSALARERAEKERARWEAVRATEQQDLARRGLEQKHPLAEAPSVSFTSSSDSPSPADSRDLVAGESQKQAAPLAAPPSGLAHASVTSRTDNPEKWEDIPSSLTSSFPSMSFPEHTETPSPTSKPQPEATKINPPSATVSVFDTSLSTQTRAKALFAAVAINLLLPFVNGVMLGFGEIFAKNVVLQWFGWNKPARTGRVATTVGLGLSKPFDISARKDQSGGK</sequence>
<evidence type="ECO:0000313" key="4">
    <source>
        <dbReference type="Proteomes" id="UP000027073"/>
    </source>
</evidence>
<dbReference type="STRING" id="1137138.A0A067NKQ7"/>
<evidence type="ECO:0000313" key="3">
    <source>
        <dbReference type="EMBL" id="KDQ24672.1"/>
    </source>
</evidence>
<dbReference type="InParanoid" id="A0A067NKQ7"/>
<dbReference type="AlphaFoldDB" id="A0A067NKQ7"/>
<keyword evidence="2" id="KW-0812">Transmembrane</keyword>
<dbReference type="Proteomes" id="UP000027073">
    <property type="component" value="Unassembled WGS sequence"/>
</dbReference>
<dbReference type="GO" id="GO:0005741">
    <property type="term" value="C:mitochondrial outer membrane"/>
    <property type="evidence" value="ECO:0007669"/>
    <property type="project" value="InterPro"/>
</dbReference>
<feature type="compositionally biased region" description="Basic and acidic residues" evidence="1">
    <location>
        <begin position="80"/>
        <end position="95"/>
    </location>
</feature>
<feature type="compositionally biased region" description="Basic and acidic residues" evidence="1">
    <location>
        <begin position="101"/>
        <end position="113"/>
    </location>
</feature>
<accession>A0A067NKQ7</accession>
<name>A0A067NKQ7_PLEO1</name>
<dbReference type="Pfam" id="PF08219">
    <property type="entry name" value="TOM13"/>
    <property type="match status" value="1"/>
</dbReference>
<feature type="region of interest" description="Disordered" evidence="1">
    <location>
        <begin position="25"/>
        <end position="210"/>
    </location>
</feature>
<keyword evidence="2" id="KW-1133">Transmembrane helix</keyword>
<feature type="compositionally biased region" description="Low complexity" evidence="1">
    <location>
        <begin position="117"/>
        <end position="131"/>
    </location>
</feature>